<dbReference type="SMART" id="SM00248">
    <property type="entry name" value="ANK"/>
    <property type="match status" value="10"/>
</dbReference>
<dbReference type="SUPFAM" id="SSF48403">
    <property type="entry name" value="Ankyrin repeat"/>
    <property type="match status" value="1"/>
</dbReference>
<keyword evidence="8" id="KW-1185">Reference proteome</keyword>
<dbReference type="InterPro" id="IPR050663">
    <property type="entry name" value="Ankyrin-SOCS_Box"/>
</dbReference>
<feature type="repeat" description="ANK" evidence="3">
    <location>
        <begin position="822"/>
        <end position="854"/>
    </location>
</feature>
<dbReference type="PANTHER" id="PTHR24193:SF121">
    <property type="entry name" value="ADA2A-CONTAINING COMPLEX COMPONENT 3, ISOFORM D"/>
    <property type="match status" value="1"/>
</dbReference>
<evidence type="ECO:0000256" key="1">
    <source>
        <dbReference type="ARBA" id="ARBA00022737"/>
    </source>
</evidence>
<dbReference type="PANTHER" id="PTHR24193">
    <property type="entry name" value="ANKYRIN REPEAT PROTEIN"/>
    <property type="match status" value="1"/>
</dbReference>
<dbReference type="Pfam" id="PF24883">
    <property type="entry name" value="NPHP3_N"/>
    <property type="match status" value="1"/>
</dbReference>
<evidence type="ECO:0000256" key="4">
    <source>
        <dbReference type="SAM" id="SignalP"/>
    </source>
</evidence>
<proteinExistence type="predicted"/>
<dbReference type="InterPro" id="IPR027417">
    <property type="entry name" value="P-loop_NTPase"/>
</dbReference>
<evidence type="ECO:0000313" key="8">
    <source>
        <dbReference type="Proteomes" id="UP000053328"/>
    </source>
</evidence>
<dbReference type="STRING" id="91928.A0A0D2B1W0"/>
<feature type="domain" description="GPI inositol-deacylase winged helix" evidence="5">
    <location>
        <begin position="501"/>
        <end position="581"/>
    </location>
</feature>
<keyword evidence="2 3" id="KW-0040">ANK repeat</keyword>
<dbReference type="Gene3D" id="1.25.40.20">
    <property type="entry name" value="Ankyrin repeat-containing domain"/>
    <property type="match status" value="3"/>
</dbReference>
<evidence type="ECO:0000259" key="6">
    <source>
        <dbReference type="Pfam" id="PF24883"/>
    </source>
</evidence>
<dbReference type="InterPro" id="IPR036770">
    <property type="entry name" value="Ankyrin_rpt-contain_sf"/>
</dbReference>
<feature type="chain" id="PRO_5002238731" evidence="4">
    <location>
        <begin position="24"/>
        <end position="1113"/>
    </location>
</feature>
<organism evidence="7 8">
    <name type="scientific">Exophiala spinifera</name>
    <dbReference type="NCBI Taxonomy" id="91928"/>
    <lineage>
        <taxon>Eukaryota</taxon>
        <taxon>Fungi</taxon>
        <taxon>Dikarya</taxon>
        <taxon>Ascomycota</taxon>
        <taxon>Pezizomycotina</taxon>
        <taxon>Eurotiomycetes</taxon>
        <taxon>Chaetothyriomycetidae</taxon>
        <taxon>Chaetothyriales</taxon>
        <taxon>Herpotrichiellaceae</taxon>
        <taxon>Exophiala</taxon>
    </lineage>
</organism>
<sequence length="1113" mass="124593">MDPLSLTTSILSILCLSVTVVQYINDVKDSQKDRIRLRDEITSASGPLYMLCDRIKQEQARMSGGPDVSGTTWMSCVMELGTPKGPLEQYEEVLRELERRLALPKGRERSVANLGRLLAWPFQRSDIERYVLVIERKKSLFQLALQNDNMYVADLEFTQPRQIADGFSRTLTQAIKNDTKLIHEIAREVAEIAVKIGKITANDNVRETRAIINWLSPLDFSRVQDSIFARRTPGTGLWFLGSPMYQSWIDSAGGTMWCPGIPGAGKTLMSSIVVNDLRDRFDAVPGVGIAAIYCNYKERLEQTAVNLLSGLWLQLAQGSGQLSDDVKSLYRKHVDRNTLPTLAEVEMVVSKEVGRYQKVFVVVDALDECHWSLRMDLLETLQTLQPKVNLLVTSRFDDSIAHSFEESSTYEIEARTEDLLIYISSRISGQLTRHVKRDPSLAGEIEKVVVERAKNMFLLARLQLDSLQEKCTPKAVRKALAMLPNDLDGMYDETLLRIENQSKDYKELALQILEWIVFAVRPLTVNELQIALAVENGTQEIDESNFVDPELLTSVCAGLVILDQASSVIRLVHYSTQEYFRRMRLSRFANAQFHIGSTCLTYLSFREFADGACSNDRAGRVRMRKHRLLHYAAQHWGDHCRDDSERELKTQIFQFIDNEAQVSSAVQVMHLTAPTRFPEIMSRLHLAAHFGLEETVETLLQNGDSVSARDGFGATALHRAAETGQKNVVKRLLEQGADIESRDSKGHRAIHRATIGGRTETVLFLLDKGANVSEAIDGRTALHFAAETGNKEIITALVKAGGEVDTVSYNVGENNWQKKFFAGRTPLHWAAQNGHLVVAQVLVEHGARVNALNSTNRTPLQEAIMFSHVHMVRYLLEEGASVTTEDDCGWTPLHEAAWQATPEIAKMLIEHGAYIDSTNIDTPADAKLPGVEVSIGEDGCKPFHLATYIQLIDQGTEEIDNATVDSPQDRKVPEFRLNMGQVGCTPLHLAAIRGEFELFELLKLHGANIEFCDSSGLTPLHRTVQAERSDGTLQIIKSLLDAGAEIDVRDKRRQETTLQMASRLGRVDRIEYLLQRGANPEAINRFGENSLQLAEAAGHAEAARLILEYQTRP</sequence>
<dbReference type="OrthoDB" id="5421817at2759"/>
<keyword evidence="1" id="KW-0677">Repeat</keyword>
<feature type="repeat" description="ANK" evidence="3">
    <location>
        <begin position="679"/>
        <end position="711"/>
    </location>
</feature>
<dbReference type="EMBL" id="KN847498">
    <property type="protein sequence ID" value="KIW12585.1"/>
    <property type="molecule type" value="Genomic_DNA"/>
</dbReference>
<feature type="repeat" description="ANK" evidence="3">
    <location>
        <begin position="1015"/>
        <end position="1051"/>
    </location>
</feature>
<name>A0A0D2B1W0_9EURO</name>
<dbReference type="Pfam" id="PF22939">
    <property type="entry name" value="WHD_GPIID"/>
    <property type="match status" value="1"/>
</dbReference>
<dbReference type="Gene3D" id="3.40.50.300">
    <property type="entry name" value="P-loop containing nucleotide triphosphate hydrolases"/>
    <property type="match status" value="1"/>
</dbReference>
<dbReference type="AlphaFoldDB" id="A0A0D2B1W0"/>
<evidence type="ECO:0000313" key="7">
    <source>
        <dbReference type="EMBL" id="KIW12585.1"/>
    </source>
</evidence>
<feature type="repeat" description="ANK" evidence="3">
    <location>
        <begin position="855"/>
        <end position="887"/>
    </location>
</feature>
<evidence type="ECO:0000259" key="5">
    <source>
        <dbReference type="Pfam" id="PF22939"/>
    </source>
</evidence>
<dbReference type="HOGENOM" id="CLU_000288_34_23_1"/>
<feature type="signal peptide" evidence="4">
    <location>
        <begin position="1"/>
        <end position="23"/>
    </location>
</feature>
<feature type="repeat" description="ANK" evidence="3">
    <location>
        <begin position="745"/>
        <end position="777"/>
    </location>
</feature>
<dbReference type="Proteomes" id="UP000053328">
    <property type="component" value="Unassembled WGS sequence"/>
</dbReference>
<feature type="repeat" description="ANK" evidence="3">
    <location>
        <begin position="982"/>
        <end position="1014"/>
    </location>
</feature>
<evidence type="ECO:0000256" key="3">
    <source>
        <dbReference type="PROSITE-ProRule" id="PRU00023"/>
    </source>
</evidence>
<feature type="repeat" description="ANK" evidence="3">
    <location>
        <begin position="888"/>
        <end position="920"/>
    </location>
</feature>
<protein>
    <submittedName>
        <fullName evidence="7">Uncharacterized protein</fullName>
    </submittedName>
</protein>
<dbReference type="PROSITE" id="PS50088">
    <property type="entry name" value="ANK_REPEAT"/>
    <property type="match status" value="10"/>
</dbReference>
<dbReference type="GeneID" id="27336946"/>
<feature type="repeat" description="ANK" evidence="3">
    <location>
        <begin position="712"/>
        <end position="744"/>
    </location>
</feature>
<dbReference type="GO" id="GO:0000976">
    <property type="term" value="F:transcription cis-regulatory region binding"/>
    <property type="evidence" value="ECO:0007669"/>
    <property type="project" value="TreeGrafter"/>
</dbReference>
<gene>
    <name evidence="7" type="ORF">PV08_09863</name>
</gene>
<dbReference type="Pfam" id="PF12796">
    <property type="entry name" value="Ank_2"/>
    <property type="match status" value="4"/>
</dbReference>
<dbReference type="PRINTS" id="PR01415">
    <property type="entry name" value="ANKYRIN"/>
</dbReference>
<dbReference type="GO" id="GO:0005634">
    <property type="term" value="C:nucleus"/>
    <property type="evidence" value="ECO:0007669"/>
    <property type="project" value="TreeGrafter"/>
</dbReference>
<evidence type="ECO:0000256" key="2">
    <source>
        <dbReference type="ARBA" id="ARBA00023043"/>
    </source>
</evidence>
<dbReference type="SUPFAM" id="SSF52540">
    <property type="entry name" value="P-loop containing nucleoside triphosphate hydrolases"/>
    <property type="match status" value="1"/>
</dbReference>
<keyword evidence="4" id="KW-0732">Signal</keyword>
<dbReference type="InterPro" id="IPR054471">
    <property type="entry name" value="GPIID_WHD"/>
</dbReference>
<dbReference type="InterPro" id="IPR056884">
    <property type="entry name" value="NPHP3-like_N"/>
</dbReference>
<accession>A0A0D2B1W0</accession>
<feature type="repeat" description="ANK" evidence="3">
    <location>
        <begin position="1053"/>
        <end position="1085"/>
    </location>
</feature>
<dbReference type="RefSeq" id="XP_016232801.1">
    <property type="nucleotide sequence ID" value="XM_016384178.1"/>
</dbReference>
<feature type="repeat" description="ANK" evidence="3">
    <location>
        <begin position="777"/>
        <end position="809"/>
    </location>
</feature>
<reference evidence="7 8" key="1">
    <citation type="submission" date="2015-01" db="EMBL/GenBank/DDBJ databases">
        <title>The Genome Sequence of Exophiala spinifera CBS89968.</title>
        <authorList>
            <consortium name="The Broad Institute Genomics Platform"/>
            <person name="Cuomo C."/>
            <person name="de Hoog S."/>
            <person name="Gorbushina A."/>
            <person name="Stielow B."/>
            <person name="Teixiera M."/>
            <person name="Abouelleil A."/>
            <person name="Chapman S.B."/>
            <person name="Priest M."/>
            <person name="Young S.K."/>
            <person name="Wortman J."/>
            <person name="Nusbaum C."/>
            <person name="Birren B."/>
        </authorList>
    </citation>
    <scope>NUCLEOTIDE SEQUENCE [LARGE SCALE GENOMIC DNA]</scope>
    <source>
        <strain evidence="7 8">CBS 89968</strain>
    </source>
</reference>
<dbReference type="PROSITE" id="PS50297">
    <property type="entry name" value="ANK_REP_REGION"/>
    <property type="match status" value="10"/>
</dbReference>
<dbReference type="InterPro" id="IPR002110">
    <property type="entry name" value="Ankyrin_rpt"/>
</dbReference>
<feature type="domain" description="Nephrocystin 3-like N-terminal" evidence="6">
    <location>
        <begin position="234"/>
        <end position="395"/>
    </location>
</feature>
<dbReference type="VEuPathDB" id="FungiDB:PV08_09863"/>
<dbReference type="GO" id="GO:0045944">
    <property type="term" value="P:positive regulation of transcription by RNA polymerase II"/>
    <property type="evidence" value="ECO:0007669"/>
    <property type="project" value="TreeGrafter"/>
</dbReference>